<evidence type="ECO:0008006" key="17">
    <source>
        <dbReference type="Google" id="ProtNLM"/>
    </source>
</evidence>
<dbReference type="PANTHER" id="PTHR23074">
    <property type="entry name" value="AAA DOMAIN-CONTAINING"/>
    <property type="match status" value="1"/>
</dbReference>
<keyword evidence="8" id="KW-0413">Isomerase</keyword>
<dbReference type="AlphaFoldDB" id="A0A4W4DZN1"/>
<evidence type="ECO:0000256" key="4">
    <source>
        <dbReference type="ARBA" id="ARBA00022701"/>
    </source>
</evidence>
<dbReference type="InterPro" id="IPR041569">
    <property type="entry name" value="AAA_lid_3"/>
</dbReference>
<name>A0A4W4DZN1_ELEEL</name>
<reference evidence="16" key="2">
    <citation type="journal article" date="2017" name="Sci. Adv.">
        <title>A tail of two voltages: Proteomic comparison of the three electric organs of the electric eel.</title>
        <authorList>
            <person name="Traeger L.L."/>
            <person name="Sabat G."/>
            <person name="Barrett-Wilt G.A."/>
            <person name="Wells G.B."/>
            <person name="Sussman M.R."/>
        </authorList>
    </citation>
    <scope>NUCLEOTIDE SEQUENCE [LARGE SCALE GENOMIC DNA]</scope>
</reference>
<evidence type="ECO:0000256" key="1">
    <source>
        <dbReference type="ARBA" id="ARBA00004245"/>
    </source>
</evidence>
<dbReference type="PANTHER" id="PTHR23074:SF65">
    <property type="entry name" value="KATANIN P60 ATPASE-CONTAINING SUBUNIT A-LIKE 1"/>
    <property type="match status" value="1"/>
</dbReference>
<evidence type="ECO:0000256" key="10">
    <source>
        <dbReference type="SAM" id="MobiDB-lite"/>
    </source>
</evidence>
<dbReference type="Pfam" id="PF17862">
    <property type="entry name" value="AAA_lid_3"/>
    <property type="match status" value="1"/>
</dbReference>
<feature type="domain" description="Spastin/Vps4 C-terminal" evidence="12">
    <location>
        <begin position="390"/>
        <end position="427"/>
    </location>
</feature>
<dbReference type="GO" id="GO:0016853">
    <property type="term" value="F:isomerase activity"/>
    <property type="evidence" value="ECO:0007669"/>
    <property type="project" value="UniProtKB-KW"/>
</dbReference>
<feature type="domain" description="Katanin p60 ATPase-containing subunit A1 MIT" evidence="14">
    <location>
        <begin position="7"/>
        <end position="70"/>
    </location>
</feature>
<dbReference type="InterPro" id="IPR027417">
    <property type="entry name" value="P-loop_NTPase"/>
</dbReference>
<feature type="compositionally biased region" description="Basic and acidic residues" evidence="10">
    <location>
        <begin position="147"/>
        <end position="161"/>
    </location>
</feature>
<keyword evidence="4" id="KW-0493">Microtubule</keyword>
<dbReference type="PROSITE" id="PS00674">
    <property type="entry name" value="AAA"/>
    <property type="match status" value="1"/>
</dbReference>
<evidence type="ECO:0000259" key="14">
    <source>
        <dbReference type="Pfam" id="PF21126"/>
    </source>
</evidence>
<dbReference type="GO" id="GO:0016887">
    <property type="term" value="F:ATP hydrolysis activity"/>
    <property type="evidence" value="ECO:0007669"/>
    <property type="project" value="InterPro"/>
</dbReference>
<evidence type="ECO:0000256" key="5">
    <source>
        <dbReference type="ARBA" id="ARBA00022741"/>
    </source>
</evidence>
<dbReference type="Pfam" id="PF00004">
    <property type="entry name" value="AAA"/>
    <property type="match status" value="1"/>
</dbReference>
<evidence type="ECO:0000256" key="6">
    <source>
        <dbReference type="ARBA" id="ARBA00022840"/>
    </source>
</evidence>
<keyword evidence="16" id="KW-1185">Reference proteome</keyword>
<comment type="subcellular location">
    <subcellularLocation>
        <location evidence="1">Cytoplasm</location>
        <location evidence="1">Cytoskeleton</location>
    </subcellularLocation>
</comment>
<comment type="similarity">
    <text evidence="2 9">Belongs to the AAA ATPase family.</text>
</comment>
<evidence type="ECO:0000259" key="11">
    <source>
        <dbReference type="Pfam" id="PF00004"/>
    </source>
</evidence>
<keyword evidence="5 9" id="KW-0547">Nucleotide-binding</keyword>
<feature type="region of interest" description="Disordered" evidence="10">
    <location>
        <begin position="80"/>
        <end position="176"/>
    </location>
</feature>
<protein>
    <recommendedName>
        <fullName evidence="17">Katanin p60 ATPase-containing subunit A1</fullName>
    </recommendedName>
</protein>
<dbReference type="SUPFAM" id="SSF52540">
    <property type="entry name" value="P-loop containing nucleoside triphosphate hydrolases"/>
    <property type="match status" value="1"/>
</dbReference>
<evidence type="ECO:0000256" key="8">
    <source>
        <dbReference type="ARBA" id="ARBA00023235"/>
    </source>
</evidence>
<keyword evidence="7" id="KW-0206">Cytoskeleton</keyword>
<reference evidence="15" key="3">
    <citation type="submission" date="2020-05" db="EMBL/GenBank/DDBJ databases">
        <title>Electrophorus electricus (electric eel) genome, fEleEle1, primary haplotype.</title>
        <authorList>
            <person name="Myers G."/>
            <person name="Meyer A."/>
            <person name="Fedrigo O."/>
            <person name="Formenti G."/>
            <person name="Rhie A."/>
            <person name="Tracey A."/>
            <person name="Sims Y."/>
            <person name="Jarvis E.D."/>
        </authorList>
    </citation>
    <scope>NUCLEOTIDE SEQUENCE [LARGE SCALE GENOMIC DNA]</scope>
</reference>
<evidence type="ECO:0000256" key="2">
    <source>
        <dbReference type="ARBA" id="ARBA00006914"/>
    </source>
</evidence>
<dbReference type="GeneTree" id="ENSGT00940000156630"/>
<dbReference type="Proteomes" id="UP000314983">
    <property type="component" value="Chromosome 17"/>
</dbReference>
<reference evidence="15" key="4">
    <citation type="submission" date="2025-08" db="UniProtKB">
        <authorList>
            <consortium name="Ensembl"/>
        </authorList>
    </citation>
    <scope>IDENTIFICATION</scope>
</reference>
<dbReference type="GO" id="GO:0051013">
    <property type="term" value="P:microtubule severing"/>
    <property type="evidence" value="ECO:0007669"/>
    <property type="project" value="TreeGrafter"/>
</dbReference>
<proteinExistence type="inferred from homology"/>
<reference evidence="15" key="5">
    <citation type="submission" date="2025-09" db="UniProtKB">
        <authorList>
            <consortium name="Ensembl"/>
        </authorList>
    </citation>
    <scope>IDENTIFICATION</scope>
</reference>
<reference evidence="16" key="1">
    <citation type="journal article" date="2014" name="Science">
        <title>Nonhuman genetics. Genomic basis for the convergent evolution of electric organs.</title>
        <authorList>
            <person name="Gallant J.R."/>
            <person name="Traeger L.L."/>
            <person name="Volkening J.D."/>
            <person name="Moffett H."/>
            <person name="Chen P.H."/>
            <person name="Novina C.D."/>
            <person name="Phillips G.N.Jr."/>
            <person name="Anand R."/>
            <person name="Wells G.B."/>
            <person name="Pinch M."/>
            <person name="Guth R."/>
            <person name="Unguez G.A."/>
            <person name="Albert J.S."/>
            <person name="Zakon H.H."/>
            <person name="Samanta M.P."/>
            <person name="Sussman M.R."/>
        </authorList>
    </citation>
    <scope>NUCLEOTIDE SEQUENCE [LARGE SCALE GENOMIC DNA]</scope>
</reference>
<dbReference type="Pfam" id="PF21126">
    <property type="entry name" value="KATNA1_MIT"/>
    <property type="match status" value="1"/>
</dbReference>
<dbReference type="InterPro" id="IPR003960">
    <property type="entry name" value="ATPase_AAA_CS"/>
</dbReference>
<keyword evidence="6 9" id="KW-0067">ATP-binding</keyword>
<sequence>MMNLTEICDNAKRGREYALLGNYDSSMVYYQGVIQQIHKHCQALRDPALKVKWQQVRQELMEEYEQVRSIVNTLESFKVDKPVDFPNPQPEECKREPAVWPPPTPAEHRYTAPAQVKRPTSGLRPQRKDSPGLQPRVPAGKGQPNLKSDRPAKDASSKKSSLEGQGDGELKKFDGTGYDSDLVDALERDIVSRNPNIHWDDIADLEDAKKLLREAVVLPMWMPDFFKGIRRPWKARFYSPTTIFVDEIDSICGRRGTSDEHEASRRVKSELLVQMDGVGGTLENDDPSKMVMVLAATNFPWDIDEALRRRLEKRIYIPLPSAKGRAELLKINLKEVDVAPDVDLAVIAEKIEGYSGADITNVCRDASMMAMRRRIQGLSPEEIRALSKDELQMPVTMEDFELALKKISKSVSSADLEKYEAWMNEFGSA</sequence>
<feature type="domain" description="AAA ATPase AAA+ lid" evidence="13">
    <location>
        <begin position="341"/>
        <end position="383"/>
    </location>
</feature>
<dbReference type="GO" id="GO:0005874">
    <property type="term" value="C:microtubule"/>
    <property type="evidence" value="ECO:0007669"/>
    <property type="project" value="UniProtKB-KW"/>
</dbReference>
<dbReference type="Gene3D" id="1.20.58.80">
    <property type="entry name" value="Phosphotransferase system, lactose/cellobiose-type IIA subunit"/>
    <property type="match status" value="1"/>
</dbReference>
<accession>A0A4W4DZN1</accession>
<evidence type="ECO:0000313" key="16">
    <source>
        <dbReference type="Proteomes" id="UP000314983"/>
    </source>
</evidence>
<dbReference type="InterPro" id="IPR015415">
    <property type="entry name" value="Spast_Vps4_C"/>
</dbReference>
<organism evidence="15 16">
    <name type="scientific">Electrophorus electricus</name>
    <name type="common">Electric eel</name>
    <name type="synonym">Gymnotus electricus</name>
    <dbReference type="NCBI Taxonomy" id="8005"/>
    <lineage>
        <taxon>Eukaryota</taxon>
        <taxon>Metazoa</taxon>
        <taxon>Chordata</taxon>
        <taxon>Craniata</taxon>
        <taxon>Vertebrata</taxon>
        <taxon>Euteleostomi</taxon>
        <taxon>Actinopterygii</taxon>
        <taxon>Neopterygii</taxon>
        <taxon>Teleostei</taxon>
        <taxon>Ostariophysi</taxon>
        <taxon>Gymnotiformes</taxon>
        <taxon>Gymnotoidei</taxon>
        <taxon>Gymnotidae</taxon>
        <taxon>Electrophorus</taxon>
    </lineage>
</organism>
<evidence type="ECO:0000256" key="9">
    <source>
        <dbReference type="RuleBase" id="RU003651"/>
    </source>
</evidence>
<feature type="domain" description="ATPase AAA-type core" evidence="11">
    <location>
        <begin position="229"/>
        <end position="319"/>
    </location>
</feature>
<dbReference type="GO" id="GO:0005524">
    <property type="term" value="F:ATP binding"/>
    <property type="evidence" value="ECO:0007669"/>
    <property type="project" value="UniProtKB-KW"/>
</dbReference>
<dbReference type="CDD" id="cd21748">
    <property type="entry name" value="Kp60-NTD"/>
    <property type="match status" value="1"/>
</dbReference>
<dbReference type="InterPro" id="IPR050304">
    <property type="entry name" value="MT-severing_AAA_ATPase"/>
</dbReference>
<evidence type="ECO:0000259" key="12">
    <source>
        <dbReference type="Pfam" id="PF09336"/>
    </source>
</evidence>
<gene>
    <name evidence="15" type="primary">KATNAL1</name>
</gene>
<evidence type="ECO:0000259" key="13">
    <source>
        <dbReference type="Pfam" id="PF17862"/>
    </source>
</evidence>
<evidence type="ECO:0000256" key="7">
    <source>
        <dbReference type="ARBA" id="ARBA00023212"/>
    </source>
</evidence>
<dbReference type="Ensembl" id="ENSEEET00000004850.2">
    <property type="protein sequence ID" value="ENSEEEP00000004784.1"/>
    <property type="gene ID" value="ENSEEEG00000002499.2"/>
</dbReference>
<dbReference type="FunFam" id="1.10.8.60:FF:000025">
    <property type="entry name" value="Katanin p60 ATPase-containing subunit A1"/>
    <property type="match status" value="1"/>
</dbReference>
<dbReference type="InterPro" id="IPR048611">
    <property type="entry name" value="KATNA1_MIT"/>
</dbReference>
<dbReference type="InterPro" id="IPR003959">
    <property type="entry name" value="ATPase_AAA_core"/>
</dbReference>
<evidence type="ECO:0000256" key="3">
    <source>
        <dbReference type="ARBA" id="ARBA00022490"/>
    </source>
</evidence>
<keyword evidence="3" id="KW-0963">Cytoplasm</keyword>
<dbReference type="Gene3D" id="1.10.8.60">
    <property type="match status" value="1"/>
</dbReference>
<dbReference type="FunFam" id="1.20.58.80:FF:000003">
    <property type="entry name" value="Katanin p60 ATPase-containing subunit A1"/>
    <property type="match status" value="1"/>
</dbReference>
<dbReference type="Gene3D" id="3.40.50.300">
    <property type="entry name" value="P-loop containing nucleotide triphosphate hydrolases"/>
    <property type="match status" value="2"/>
</dbReference>
<dbReference type="Pfam" id="PF09336">
    <property type="entry name" value="Vps4_C"/>
    <property type="match status" value="1"/>
</dbReference>
<evidence type="ECO:0000313" key="15">
    <source>
        <dbReference type="Ensembl" id="ENSEEEP00000004784.1"/>
    </source>
</evidence>